<organism evidence="2 3">
    <name type="scientific">Burkholderia dolosa</name>
    <dbReference type="NCBI Taxonomy" id="152500"/>
    <lineage>
        <taxon>Bacteria</taxon>
        <taxon>Pseudomonadati</taxon>
        <taxon>Pseudomonadota</taxon>
        <taxon>Betaproteobacteria</taxon>
        <taxon>Burkholderiales</taxon>
        <taxon>Burkholderiaceae</taxon>
        <taxon>Burkholderia</taxon>
        <taxon>Burkholderia cepacia complex</taxon>
    </lineage>
</organism>
<evidence type="ECO:0000256" key="1">
    <source>
        <dbReference type="SAM" id="SignalP"/>
    </source>
</evidence>
<name>A0A892IC57_9BURK</name>
<reference evidence="2 3" key="1">
    <citation type="submission" date="2021-02" db="EMBL/GenBank/DDBJ databases">
        <title>FDA dAtabase for Regulatory Grade micrObial Sequences (FDA-ARGOS): Supporting development and validation of Infectious Disease Dx tests.</title>
        <authorList>
            <person name="Minogue T."/>
            <person name="Wolcott M."/>
            <person name="Wasieloski L."/>
            <person name="Aguilar W."/>
            <person name="Moore D."/>
            <person name="Jaissle J."/>
            <person name="Tallon L."/>
            <person name="Sadzewicz L."/>
            <person name="Zhao X."/>
            <person name="Boylan J."/>
            <person name="Ott S."/>
            <person name="Bowen H."/>
            <person name="Vavikolanu K."/>
            <person name="Mehta A."/>
            <person name="Aluvathingal J."/>
            <person name="Nadendla S."/>
            <person name="Yan Y."/>
            <person name="Sichtig H."/>
        </authorList>
    </citation>
    <scope>NUCLEOTIDE SEQUENCE [LARGE SCALE GENOMIC DNA]</scope>
    <source>
        <strain evidence="2 3">FDAARGOS_1272</strain>
    </source>
</reference>
<evidence type="ECO:0000313" key="3">
    <source>
        <dbReference type="Proteomes" id="UP000625568"/>
    </source>
</evidence>
<proteinExistence type="predicted"/>
<feature type="signal peptide" evidence="1">
    <location>
        <begin position="1"/>
        <end position="29"/>
    </location>
</feature>
<keyword evidence="3" id="KW-1185">Reference proteome</keyword>
<accession>A0A892IC57</accession>
<gene>
    <name evidence="2" type="ORF">I6K02_14770</name>
</gene>
<keyword evidence="1" id="KW-0732">Signal</keyword>
<dbReference type="AlphaFoldDB" id="A0A892IC57"/>
<evidence type="ECO:0000313" key="2">
    <source>
        <dbReference type="EMBL" id="QRO78971.1"/>
    </source>
</evidence>
<sequence>MMRRPGAVTAAFRFAIAALLAAAVAPAFARGQPELPDDDGGRASVLCALDPAQAANCMQPHATGGAFAHARHAVRAGASAVRERDGAAR</sequence>
<feature type="chain" id="PRO_5034794001" evidence="1">
    <location>
        <begin position="30"/>
        <end position="89"/>
    </location>
</feature>
<dbReference type="Proteomes" id="UP000625568">
    <property type="component" value="Chromosome 1"/>
</dbReference>
<dbReference type="EMBL" id="CP069482">
    <property type="protein sequence ID" value="QRO78971.1"/>
    <property type="molecule type" value="Genomic_DNA"/>
</dbReference>
<protein>
    <submittedName>
        <fullName evidence="2">Uncharacterized protein</fullName>
    </submittedName>
</protein>